<keyword evidence="6" id="KW-0812">Transmembrane</keyword>
<dbReference type="PANTHER" id="PTHR31314">
    <property type="entry name" value="MYB FAMILY TRANSCRIPTION FACTOR PHL7-LIKE"/>
    <property type="match status" value="1"/>
</dbReference>
<evidence type="ECO:0000259" key="7">
    <source>
        <dbReference type="PROSITE" id="PS51294"/>
    </source>
</evidence>
<dbReference type="AlphaFoldDB" id="A0A8T2ZRD2"/>
<dbReference type="InterPro" id="IPR009057">
    <property type="entry name" value="Homeodomain-like_sf"/>
</dbReference>
<dbReference type="InterPro" id="IPR006447">
    <property type="entry name" value="Myb_dom_plants"/>
</dbReference>
<evidence type="ECO:0000256" key="5">
    <source>
        <dbReference type="SAM" id="MobiDB-lite"/>
    </source>
</evidence>
<accession>A0A8T2ZRD2</accession>
<feature type="region of interest" description="Disordered" evidence="5">
    <location>
        <begin position="201"/>
        <end position="221"/>
    </location>
</feature>
<proteinExistence type="predicted"/>
<dbReference type="Proteomes" id="UP000807159">
    <property type="component" value="Chromosome 1"/>
</dbReference>
<gene>
    <name evidence="8" type="ORF">H0E87_001396</name>
</gene>
<keyword evidence="2" id="KW-0805">Transcription regulation</keyword>
<dbReference type="SUPFAM" id="SSF46689">
    <property type="entry name" value="Homeodomain-like"/>
    <property type="match status" value="1"/>
</dbReference>
<feature type="transmembrane region" description="Helical" evidence="6">
    <location>
        <begin position="501"/>
        <end position="519"/>
    </location>
</feature>
<feature type="compositionally biased region" description="Low complexity" evidence="5">
    <location>
        <begin position="32"/>
        <end position="42"/>
    </location>
</feature>
<dbReference type="PROSITE" id="PS51294">
    <property type="entry name" value="HTH_MYB"/>
    <property type="match status" value="1"/>
</dbReference>
<evidence type="ECO:0000313" key="9">
    <source>
        <dbReference type="Proteomes" id="UP000807159"/>
    </source>
</evidence>
<keyword evidence="6" id="KW-1133">Transmembrane helix</keyword>
<sequence length="538" mass="59201">MKLGSDQKGDGLMMDASGKSKDGEGDNESKTKNSASSSNSIVDESEKASSSGVRPYVRSKVPRLRWTPDLHLCFVQAVERLGGYERATPKLVLQQMNIKGLSIAHVKSHLQMYRSKKIDDQGQVINSRGDLIGSSGYFSHNFWQHSLLPNIDHNRSSDFGSRSVSRSTGHGNWITSPSVLVPDSMNIRSGAGFYDSISERIDGESGSSTRRGPFHTCNNSAFTDQRRKIKQEFLETESHQPMYNGNSIQGQISSTTKQPYFAAQFSKRGGDTNESISLETKWSFNAEKSNKAKRKADDLDLSLSLSARSKEKEVRRSLSWDEEDEGSNLSLSLSSTSTKESNSTYLSMPSKPLSFSLLVTLSSTVVQDLGSDFRDSKEHGGDPATRAAVAMLHQNPVVSDLIATGLSGTIALSFLRSFEETAKRHIFDQKLNRKLMHISIGLIFMLCWPMFSSGHRGALLAACVPGLNIIRMLLIGSGMWKDEATVKSMSRFGDRRELLKGPLYYALTITVACAIYWRTSPVAIAAICNLCAGDGIFN</sequence>
<dbReference type="InterPro" id="IPR046955">
    <property type="entry name" value="PHR1-like"/>
</dbReference>
<organism evidence="8 9">
    <name type="scientific">Populus deltoides</name>
    <name type="common">Eastern poplar</name>
    <name type="synonym">Eastern cottonwood</name>
    <dbReference type="NCBI Taxonomy" id="3696"/>
    <lineage>
        <taxon>Eukaryota</taxon>
        <taxon>Viridiplantae</taxon>
        <taxon>Streptophyta</taxon>
        <taxon>Embryophyta</taxon>
        <taxon>Tracheophyta</taxon>
        <taxon>Spermatophyta</taxon>
        <taxon>Magnoliopsida</taxon>
        <taxon>eudicotyledons</taxon>
        <taxon>Gunneridae</taxon>
        <taxon>Pentapetalae</taxon>
        <taxon>rosids</taxon>
        <taxon>fabids</taxon>
        <taxon>Malpighiales</taxon>
        <taxon>Salicaceae</taxon>
        <taxon>Saliceae</taxon>
        <taxon>Populus</taxon>
    </lineage>
</organism>
<dbReference type="InterPro" id="IPR017930">
    <property type="entry name" value="Myb_dom"/>
</dbReference>
<keyword evidence="6" id="KW-0472">Membrane</keyword>
<name>A0A8T2ZRD2_POPDE</name>
<feature type="compositionally biased region" description="Polar residues" evidence="5">
    <location>
        <begin position="205"/>
        <end position="221"/>
    </location>
</feature>
<feature type="transmembrane region" description="Helical" evidence="6">
    <location>
        <begin position="397"/>
        <end position="415"/>
    </location>
</feature>
<dbReference type="InterPro" id="IPR001005">
    <property type="entry name" value="SANT/Myb"/>
</dbReference>
<dbReference type="NCBIfam" id="TIGR01557">
    <property type="entry name" value="myb_SHAQKYF"/>
    <property type="match status" value="1"/>
</dbReference>
<evidence type="ECO:0000256" key="2">
    <source>
        <dbReference type="ARBA" id="ARBA00023015"/>
    </source>
</evidence>
<feature type="compositionally biased region" description="Basic and acidic residues" evidence="5">
    <location>
        <begin position="18"/>
        <end position="31"/>
    </location>
</feature>
<keyword evidence="3" id="KW-0804">Transcription</keyword>
<evidence type="ECO:0000256" key="3">
    <source>
        <dbReference type="ARBA" id="ARBA00023163"/>
    </source>
</evidence>
<dbReference type="GO" id="GO:0003677">
    <property type="term" value="F:DNA binding"/>
    <property type="evidence" value="ECO:0007669"/>
    <property type="project" value="InterPro"/>
</dbReference>
<keyword evidence="9" id="KW-1185">Reference proteome</keyword>
<dbReference type="Pfam" id="PF00249">
    <property type="entry name" value="Myb_DNA-binding"/>
    <property type="match status" value="1"/>
</dbReference>
<evidence type="ECO:0000256" key="1">
    <source>
        <dbReference type="ARBA" id="ARBA00004123"/>
    </source>
</evidence>
<dbReference type="EMBL" id="JACEGQ020000001">
    <property type="protein sequence ID" value="KAH8519935.1"/>
    <property type="molecule type" value="Genomic_DNA"/>
</dbReference>
<dbReference type="GO" id="GO:0005634">
    <property type="term" value="C:nucleus"/>
    <property type="evidence" value="ECO:0007669"/>
    <property type="project" value="UniProtKB-SubCell"/>
</dbReference>
<evidence type="ECO:0000256" key="6">
    <source>
        <dbReference type="SAM" id="Phobius"/>
    </source>
</evidence>
<keyword evidence="4" id="KW-0539">Nucleus</keyword>
<feature type="region of interest" description="Disordered" evidence="5">
    <location>
        <begin position="1"/>
        <end position="54"/>
    </location>
</feature>
<reference evidence="8" key="1">
    <citation type="journal article" date="2021" name="J. Hered.">
        <title>Genome Assembly of Salicaceae Populus deltoides (Eastern Cottonwood) I-69 Based on Nanopore Sequencing and Hi-C Technologies.</title>
        <authorList>
            <person name="Bai S."/>
            <person name="Wu H."/>
            <person name="Zhang J."/>
            <person name="Pan Z."/>
            <person name="Zhao W."/>
            <person name="Li Z."/>
            <person name="Tong C."/>
        </authorList>
    </citation>
    <scope>NUCLEOTIDE SEQUENCE</scope>
    <source>
        <tissue evidence="8">Leaf</tissue>
    </source>
</reference>
<dbReference type="EMBL" id="JACEGQ020000001">
    <property type="protein sequence ID" value="KAH8519936.1"/>
    <property type="molecule type" value="Genomic_DNA"/>
</dbReference>
<feature type="domain" description="HTH myb-type" evidence="7">
    <location>
        <begin position="58"/>
        <end position="118"/>
    </location>
</feature>
<evidence type="ECO:0000256" key="4">
    <source>
        <dbReference type="ARBA" id="ARBA00023242"/>
    </source>
</evidence>
<feature type="transmembrane region" description="Helical" evidence="6">
    <location>
        <begin position="435"/>
        <end position="451"/>
    </location>
</feature>
<evidence type="ECO:0000313" key="8">
    <source>
        <dbReference type="EMBL" id="KAH8519935.1"/>
    </source>
</evidence>
<comment type="caution">
    <text evidence="8">The sequence shown here is derived from an EMBL/GenBank/DDBJ whole genome shotgun (WGS) entry which is preliminary data.</text>
</comment>
<protein>
    <recommendedName>
        <fullName evidence="7">HTH myb-type domain-containing protein</fullName>
    </recommendedName>
</protein>
<feature type="transmembrane region" description="Helical" evidence="6">
    <location>
        <begin position="457"/>
        <end position="480"/>
    </location>
</feature>
<dbReference type="Gene3D" id="1.10.10.60">
    <property type="entry name" value="Homeodomain-like"/>
    <property type="match status" value="1"/>
</dbReference>
<dbReference type="PANTHER" id="PTHR31314:SF168">
    <property type="entry name" value="MYB-LIKE HTH TRANSCRIPTIONAL REGULATOR FAMILY PROTEIN"/>
    <property type="match status" value="1"/>
</dbReference>
<comment type="subcellular location">
    <subcellularLocation>
        <location evidence="1">Nucleus</location>
    </subcellularLocation>
</comment>
<dbReference type="GO" id="GO:0003700">
    <property type="term" value="F:DNA-binding transcription factor activity"/>
    <property type="evidence" value="ECO:0007669"/>
    <property type="project" value="InterPro"/>
</dbReference>